<evidence type="ECO:0000313" key="7">
    <source>
        <dbReference type="Proteomes" id="UP000050929"/>
    </source>
</evidence>
<dbReference type="InterPro" id="IPR024968">
    <property type="entry name" value="SlpA_C_lactobacillus"/>
</dbReference>
<reference evidence="6 7" key="1">
    <citation type="journal article" date="2015" name="Genome Announc.">
        <title>Expanding the biotechnology potential of lactobacilli through comparative genomics of 213 strains and associated genera.</title>
        <authorList>
            <person name="Sun Z."/>
            <person name="Harris H.M."/>
            <person name="McCann A."/>
            <person name="Guo C."/>
            <person name="Argimon S."/>
            <person name="Zhang W."/>
            <person name="Yang X."/>
            <person name="Jeffery I.B."/>
            <person name="Cooney J.C."/>
            <person name="Kagawa T.F."/>
            <person name="Liu W."/>
            <person name="Song Y."/>
            <person name="Salvetti E."/>
            <person name="Wrobel A."/>
            <person name="Rasinkangas P."/>
            <person name="Parkhill J."/>
            <person name="Rea M.C."/>
            <person name="O'Sullivan O."/>
            <person name="Ritari J."/>
            <person name="Douillard F.P."/>
            <person name="Paul Ross R."/>
            <person name="Yang R."/>
            <person name="Briner A.E."/>
            <person name="Felis G.E."/>
            <person name="de Vos W.M."/>
            <person name="Barrangou R."/>
            <person name="Klaenhammer T.R."/>
            <person name="Caufield P.W."/>
            <person name="Cui Y."/>
            <person name="Zhang H."/>
            <person name="O'Toole P.W."/>
        </authorList>
    </citation>
    <scope>NUCLEOTIDE SEQUENCE [LARGE SCALE GENOMIC DNA]</scope>
    <source>
        <strain evidence="6 7">DSM 20183</strain>
    </source>
</reference>
<dbReference type="Proteomes" id="UP000050929">
    <property type="component" value="Unassembled WGS sequence"/>
</dbReference>
<keyword evidence="7" id="KW-1185">Reference proteome</keyword>
<dbReference type="Pfam" id="PF01832">
    <property type="entry name" value="Glucosaminidase"/>
    <property type="match status" value="1"/>
</dbReference>
<dbReference type="Pfam" id="PF03217">
    <property type="entry name" value="SlpA"/>
    <property type="match status" value="1"/>
</dbReference>
<dbReference type="RefSeq" id="WP_057765455.1">
    <property type="nucleotide sequence ID" value="NZ_AZDG01000009.1"/>
</dbReference>
<feature type="compositionally biased region" description="Basic and acidic residues" evidence="3">
    <location>
        <begin position="33"/>
        <end position="44"/>
    </location>
</feature>
<comment type="similarity">
    <text evidence="1">Belongs to the glycosyl hydrolase 73 family.</text>
</comment>
<feature type="chain" id="PRO_5006405718" description="Mannosyl-glycoprotein endo-beta-N-acetylglucosamidase-like domain-containing protein" evidence="4">
    <location>
        <begin position="30"/>
        <end position="600"/>
    </location>
</feature>
<evidence type="ECO:0000256" key="2">
    <source>
        <dbReference type="ARBA" id="ARBA00022801"/>
    </source>
</evidence>
<dbReference type="GO" id="GO:0004040">
    <property type="term" value="F:amidase activity"/>
    <property type="evidence" value="ECO:0007669"/>
    <property type="project" value="InterPro"/>
</dbReference>
<organism evidence="6 7">
    <name type="scientific">Companilactobacillus tucceti DSM 20183</name>
    <dbReference type="NCBI Taxonomy" id="1423811"/>
    <lineage>
        <taxon>Bacteria</taxon>
        <taxon>Bacillati</taxon>
        <taxon>Bacillota</taxon>
        <taxon>Bacilli</taxon>
        <taxon>Lactobacillales</taxon>
        <taxon>Lactobacillaceae</taxon>
        <taxon>Companilactobacillus</taxon>
    </lineage>
</organism>
<dbReference type="InterPro" id="IPR051056">
    <property type="entry name" value="Glycosyl_Hydrolase_73"/>
</dbReference>
<evidence type="ECO:0000256" key="4">
    <source>
        <dbReference type="SAM" id="SignalP"/>
    </source>
</evidence>
<feature type="compositionally biased region" description="Polar residues" evidence="3">
    <location>
        <begin position="289"/>
        <end position="298"/>
    </location>
</feature>
<comment type="caution">
    <text evidence="6">The sequence shown here is derived from an EMBL/GenBank/DDBJ whole genome shotgun (WGS) entry which is preliminary data.</text>
</comment>
<dbReference type="PANTHER" id="PTHR33308">
    <property type="entry name" value="PEPTIDOGLYCAN HYDROLASE FLGJ"/>
    <property type="match status" value="1"/>
</dbReference>
<name>A0A0R1IZG5_9LACO</name>
<accession>A0A0R1IZG5</accession>
<dbReference type="PATRIC" id="fig|1423811.3.peg.2074"/>
<evidence type="ECO:0000313" key="6">
    <source>
        <dbReference type="EMBL" id="KRK64622.1"/>
    </source>
</evidence>
<protein>
    <recommendedName>
        <fullName evidence="5">Mannosyl-glycoprotein endo-beta-N-acetylglucosamidase-like domain-containing protein</fullName>
    </recommendedName>
</protein>
<dbReference type="Gene3D" id="4.10.80.30">
    <property type="entry name" value="DNA polymerase, domain 6"/>
    <property type="match status" value="1"/>
</dbReference>
<gene>
    <name evidence="6" type="ORF">FC72_GL002030</name>
</gene>
<keyword evidence="4" id="KW-0732">Signal</keyword>
<evidence type="ECO:0000259" key="5">
    <source>
        <dbReference type="SMART" id="SM00047"/>
    </source>
</evidence>
<dbReference type="SMART" id="SM00047">
    <property type="entry name" value="LYZ2"/>
    <property type="match status" value="1"/>
</dbReference>
<dbReference type="OrthoDB" id="2155627at2"/>
<feature type="signal peptide" evidence="4">
    <location>
        <begin position="1"/>
        <end position="29"/>
    </location>
</feature>
<proteinExistence type="inferred from homology"/>
<dbReference type="InterPro" id="IPR002901">
    <property type="entry name" value="MGlyc_endo_b_GlcNAc-like_dom"/>
</dbReference>
<sequence length="600" mass="64483">MNKKWVASTALASVLAAVGISSNTSHVRAAVSADDKSNDNDAAEKIGSNGKDNSVASVMDEQGAPVSDSTDTPAEGSDASDVKAAKSSLLRAQTAALTQATTTAGATVAQQQSFLAMAVPMAQKVSAKYGVYTSIMLAQAILESGWGVSDLATEGNNLFGIKGDYNGAYITIKTAEWDASQGWYYIYANFCKYPSYYESFADNGNKLRNGVSWDHKYYSGAWKENAATYKDATAALQGKYATAPTYAATLNKMIETYNLSKYDEDSETNSGSEDNNSGSEDNNNNNGGATQQVNGTQTKIDDVATVTKKGAAPLYTDAYPDQQVSTRALGEGTPWRVISKVVTPEGETYYQVSTHEFVKASDVKLKSDETTATQPPVSISDTATISNTNGAKVYSSGNSNSVTDRTLPYKSSWVTTAYVLGDDGAKYYLVGTDSYVKDSDIQLASETNTDDSDQDVVIDYPDVVHVIATPSARLYNSKHQVSTNRALAANTDWKVDKKSTHTDGSIWYRVSSDEWVSANDVQATGSNYVTSVNGTVKINYIPGYGVNVYNSPAKNHKFTGKRLADGTTWKVNSKQIVDGTTWYQVVGGWVDGKYCIYTAV</sequence>
<evidence type="ECO:0000256" key="3">
    <source>
        <dbReference type="SAM" id="MobiDB-lite"/>
    </source>
</evidence>
<feature type="region of interest" description="Disordered" evidence="3">
    <location>
        <begin position="31"/>
        <end position="83"/>
    </location>
</feature>
<dbReference type="PANTHER" id="PTHR33308:SF9">
    <property type="entry name" value="PEPTIDOGLYCAN HYDROLASE FLGJ"/>
    <property type="match status" value="1"/>
</dbReference>
<feature type="domain" description="Mannosyl-glycoprotein endo-beta-N-acetylglucosamidase-like" evidence="5">
    <location>
        <begin position="100"/>
        <end position="263"/>
    </location>
</feature>
<dbReference type="EMBL" id="AZDG01000009">
    <property type="protein sequence ID" value="KRK64622.1"/>
    <property type="molecule type" value="Genomic_DNA"/>
</dbReference>
<feature type="compositionally biased region" description="Low complexity" evidence="3">
    <location>
        <begin position="268"/>
        <end position="288"/>
    </location>
</feature>
<dbReference type="AlphaFoldDB" id="A0A0R1IZG5"/>
<feature type="region of interest" description="Disordered" evidence="3">
    <location>
        <begin position="263"/>
        <end position="299"/>
    </location>
</feature>
<dbReference type="STRING" id="1423811.FC72_GL002030"/>
<evidence type="ECO:0000256" key="1">
    <source>
        <dbReference type="ARBA" id="ARBA00010266"/>
    </source>
</evidence>
<dbReference type="Gene3D" id="1.10.530.10">
    <property type="match status" value="1"/>
</dbReference>
<keyword evidence="2" id="KW-0378">Hydrolase</keyword>